<evidence type="ECO:0000313" key="3">
    <source>
        <dbReference type="Proteomes" id="UP001054945"/>
    </source>
</evidence>
<dbReference type="AlphaFoldDB" id="A0AAV4XST5"/>
<keyword evidence="3" id="KW-1185">Reference proteome</keyword>
<gene>
    <name evidence="2" type="ORF">CEXT_327181</name>
</gene>
<feature type="compositionally biased region" description="Polar residues" evidence="1">
    <location>
        <begin position="16"/>
        <end position="26"/>
    </location>
</feature>
<organism evidence="2 3">
    <name type="scientific">Caerostris extrusa</name>
    <name type="common">Bark spider</name>
    <name type="synonym">Caerostris bankana</name>
    <dbReference type="NCBI Taxonomy" id="172846"/>
    <lineage>
        <taxon>Eukaryota</taxon>
        <taxon>Metazoa</taxon>
        <taxon>Ecdysozoa</taxon>
        <taxon>Arthropoda</taxon>
        <taxon>Chelicerata</taxon>
        <taxon>Arachnida</taxon>
        <taxon>Araneae</taxon>
        <taxon>Araneomorphae</taxon>
        <taxon>Entelegynae</taxon>
        <taxon>Araneoidea</taxon>
        <taxon>Araneidae</taxon>
        <taxon>Caerostris</taxon>
    </lineage>
</organism>
<protein>
    <submittedName>
        <fullName evidence="2">Uncharacterized protein</fullName>
    </submittedName>
</protein>
<dbReference type="EMBL" id="BPLR01000732">
    <property type="protein sequence ID" value="GIY97051.1"/>
    <property type="molecule type" value="Genomic_DNA"/>
</dbReference>
<feature type="region of interest" description="Disordered" evidence="1">
    <location>
        <begin position="1"/>
        <end position="26"/>
    </location>
</feature>
<proteinExistence type="predicted"/>
<accession>A0AAV4XST5</accession>
<dbReference type="Proteomes" id="UP001054945">
    <property type="component" value="Unassembled WGS sequence"/>
</dbReference>
<evidence type="ECO:0000313" key="2">
    <source>
        <dbReference type="EMBL" id="GIY97051.1"/>
    </source>
</evidence>
<reference evidence="2 3" key="1">
    <citation type="submission" date="2021-06" db="EMBL/GenBank/DDBJ databases">
        <title>Caerostris extrusa draft genome.</title>
        <authorList>
            <person name="Kono N."/>
            <person name="Arakawa K."/>
        </authorList>
    </citation>
    <scope>NUCLEOTIDE SEQUENCE [LARGE SCALE GENOMIC DNA]</scope>
</reference>
<comment type="caution">
    <text evidence="2">The sequence shown here is derived from an EMBL/GenBank/DDBJ whole genome shotgun (WGS) entry which is preliminary data.</text>
</comment>
<sequence length="149" mass="16325">MGNSLRNDNRLRISERPTNSYQITEGTRSPQGYVHKVSGLPAPLGTVIPDASSVRSHLSPPFQTRWINVTLSGTNVSITSLGTSQKVNILTQTQGLSSTIKMPFFTKRHKYQNDVWLRFPLQSLVTRASGSNPGGGMDVCEGFGIHVKL</sequence>
<evidence type="ECO:0000256" key="1">
    <source>
        <dbReference type="SAM" id="MobiDB-lite"/>
    </source>
</evidence>
<name>A0AAV4XST5_CAEEX</name>